<reference evidence="3 4" key="1">
    <citation type="submission" date="2017-09" db="EMBL/GenBank/DDBJ databases">
        <title>Depth-based differentiation of microbial function through sediment-hosted aquifers and enrichment of novel symbionts in the deep terrestrial subsurface.</title>
        <authorList>
            <person name="Probst A.J."/>
            <person name="Ladd B."/>
            <person name="Jarett J.K."/>
            <person name="Geller-Mcgrath D.E."/>
            <person name="Sieber C.M."/>
            <person name="Emerson J.B."/>
            <person name="Anantharaman K."/>
            <person name="Thomas B.C."/>
            <person name="Malmstrom R."/>
            <person name="Stieglmeier M."/>
            <person name="Klingl A."/>
            <person name="Woyke T."/>
            <person name="Ryan C.M."/>
            <person name="Banfield J.F."/>
        </authorList>
    </citation>
    <scope>NUCLEOTIDE SEQUENCE [LARGE SCALE GENOMIC DNA]</scope>
    <source>
        <strain evidence="3">CG22_combo_CG10-13_8_21_14_all_38_20</strain>
    </source>
</reference>
<dbReference type="Proteomes" id="UP000231246">
    <property type="component" value="Unassembled WGS sequence"/>
</dbReference>
<proteinExistence type="predicted"/>
<keyword evidence="1" id="KW-0378">Hydrolase</keyword>
<dbReference type="Gene3D" id="2.70.40.10">
    <property type="match status" value="1"/>
</dbReference>
<dbReference type="PANTHER" id="PTHR42680">
    <property type="entry name" value="DCTP DEAMINASE"/>
    <property type="match status" value="1"/>
</dbReference>
<dbReference type="InterPro" id="IPR033704">
    <property type="entry name" value="dUTPase_trimeric"/>
</dbReference>
<name>A0A2H0BVT2_9BACT</name>
<dbReference type="Pfam" id="PF22769">
    <property type="entry name" value="DCD"/>
    <property type="match status" value="1"/>
</dbReference>
<dbReference type="AlphaFoldDB" id="A0A2H0BVT2"/>
<evidence type="ECO:0000256" key="2">
    <source>
        <dbReference type="ARBA" id="ARBA00023080"/>
    </source>
</evidence>
<dbReference type="GO" id="GO:0008829">
    <property type="term" value="F:dCTP deaminase activity"/>
    <property type="evidence" value="ECO:0007669"/>
    <property type="project" value="InterPro"/>
</dbReference>
<dbReference type="CDD" id="cd07557">
    <property type="entry name" value="trimeric_dUTPase"/>
    <property type="match status" value="1"/>
</dbReference>
<gene>
    <name evidence="3" type="primary">dcd</name>
    <name evidence="3" type="ORF">COW99_02085</name>
</gene>
<comment type="caution">
    <text evidence="3">The sequence shown here is derived from an EMBL/GenBank/DDBJ whole genome shotgun (WGS) entry which is preliminary data.</text>
</comment>
<dbReference type="GO" id="GO:0006229">
    <property type="term" value="P:dUTP biosynthetic process"/>
    <property type="evidence" value="ECO:0007669"/>
    <property type="project" value="InterPro"/>
</dbReference>
<protein>
    <submittedName>
        <fullName evidence="3">dCTP deaminase</fullName>
    </submittedName>
</protein>
<dbReference type="NCBIfam" id="TIGR02274">
    <property type="entry name" value="dCTP_deam"/>
    <property type="match status" value="1"/>
</dbReference>
<accession>A0A2H0BVT2</accession>
<dbReference type="SUPFAM" id="SSF51283">
    <property type="entry name" value="dUTPase-like"/>
    <property type="match status" value="1"/>
</dbReference>
<keyword evidence="2" id="KW-0546">Nucleotide metabolism</keyword>
<dbReference type="EMBL" id="PCTA01000015">
    <property type="protein sequence ID" value="PIP61792.1"/>
    <property type="molecule type" value="Genomic_DNA"/>
</dbReference>
<sequence length="152" mass="17020">MILSDQDIKKTVEKGRLKVDPIPNWDEALGSCTLDLTLGEVEENKYTLLPRDFALATTTEYIEIPDDLCGILHGRSSLGRRGLTIHSTAPMFDAGFRGKVVLELFNSGREPITLQKGQRVCAMSFEQLSSPALRPYHKKDSAKYLNQQKPNI</sequence>
<dbReference type="PANTHER" id="PTHR42680:SF3">
    <property type="entry name" value="DCTP DEAMINASE"/>
    <property type="match status" value="1"/>
</dbReference>
<evidence type="ECO:0000256" key="1">
    <source>
        <dbReference type="ARBA" id="ARBA00022801"/>
    </source>
</evidence>
<evidence type="ECO:0000313" key="3">
    <source>
        <dbReference type="EMBL" id="PIP61792.1"/>
    </source>
</evidence>
<dbReference type="InterPro" id="IPR036157">
    <property type="entry name" value="dUTPase-like_sf"/>
</dbReference>
<dbReference type="InterPro" id="IPR011962">
    <property type="entry name" value="dCTP_deaminase"/>
</dbReference>
<evidence type="ECO:0000313" key="4">
    <source>
        <dbReference type="Proteomes" id="UP000231246"/>
    </source>
</evidence>
<organism evidence="3 4">
    <name type="scientific">Candidatus Roizmanbacteria bacterium CG22_combo_CG10-13_8_21_14_all_38_20</name>
    <dbReference type="NCBI Taxonomy" id="1974862"/>
    <lineage>
        <taxon>Bacteria</taxon>
        <taxon>Candidatus Roizmaniibacteriota</taxon>
    </lineage>
</organism>